<dbReference type="Proteomes" id="UP000256964">
    <property type="component" value="Unassembled WGS sequence"/>
</dbReference>
<feature type="compositionally biased region" description="Polar residues" evidence="1">
    <location>
        <begin position="393"/>
        <end position="403"/>
    </location>
</feature>
<dbReference type="SUPFAM" id="SSF51197">
    <property type="entry name" value="Clavaminate synthase-like"/>
    <property type="match status" value="1"/>
</dbReference>
<gene>
    <name evidence="3" type="ORF">OH76DRAFT_1422627</name>
</gene>
<dbReference type="GO" id="GO:0006307">
    <property type="term" value="P:DNA alkylation repair"/>
    <property type="evidence" value="ECO:0007669"/>
    <property type="project" value="InterPro"/>
</dbReference>
<dbReference type="EMBL" id="KZ857489">
    <property type="protein sequence ID" value="RDX42249.1"/>
    <property type="molecule type" value="Genomic_DNA"/>
</dbReference>
<dbReference type="STRING" id="139420.A0A371CPM5"/>
<dbReference type="OrthoDB" id="445341at2759"/>
<feature type="region of interest" description="Disordered" evidence="1">
    <location>
        <begin position="389"/>
        <end position="409"/>
    </location>
</feature>
<reference evidence="3 4" key="1">
    <citation type="journal article" date="2018" name="Biotechnol. Biofuels">
        <title>Integrative visual omics of the white-rot fungus Polyporus brumalis exposes the biotechnological potential of its oxidative enzymes for delignifying raw plant biomass.</title>
        <authorList>
            <person name="Miyauchi S."/>
            <person name="Rancon A."/>
            <person name="Drula E."/>
            <person name="Hage H."/>
            <person name="Chaduli D."/>
            <person name="Favel A."/>
            <person name="Grisel S."/>
            <person name="Henrissat B."/>
            <person name="Herpoel-Gimbert I."/>
            <person name="Ruiz-Duenas F.J."/>
            <person name="Chevret D."/>
            <person name="Hainaut M."/>
            <person name="Lin J."/>
            <person name="Wang M."/>
            <person name="Pangilinan J."/>
            <person name="Lipzen A."/>
            <person name="Lesage-Meessen L."/>
            <person name="Navarro D."/>
            <person name="Riley R."/>
            <person name="Grigoriev I.V."/>
            <person name="Zhou S."/>
            <person name="Raouche S."/>
            <person name="Rosso M.N."/>
        </authorList>
    </citation>
    <scope>NUCLEOTIDE SEQUENCE [LARGE SCALE GENOMIC DNA]</scope>
    <source>
        <strain evidence="3 4">BRFM 1820</strain>
    </source>
</reference>
<proteinExistence type="predicted"/>
<dbReference type="PANTHER" id="PTHR31212:SF5">
    <property type="entry name" value="ISOCHORISMATASE FAMILY PROTEIN FAMILY (AFU_ORTHOLOGUE AFUA_3G14500)"/>
    <property type="match status" value="1"/>
</dbReference>
<dbReference type="InterPro" id="IPR032854">
    <property type="entry name" value="ALKBH3"/>
</dbReference>
<sequence>MSVPTHPRFKFLGPGDTIAEGDSYVVYDLLPPDLADVAFENLKKEVKWNKMLHRGGEVPRLVAVEGRVNEDGSFPLYRHPADESPPLLPFSETVERIRQRVEEVLHEPVNHVLIQYYRTGADYISEHSDKTIDVVKGSKIVNVSLGAQRFMTLRTKKDALANPNVNLDAEVATPPTTPDAPQPQTQAQSQSPTRSGTGESSKPAGRGTQRVPLPHNSMFVMGLETNAKWLHSIRTDKRPLKTKTAAEKFHNGERISLTFRTIGTFLTKDEALIWGQGAKGKTREEARPVVRGGREAARLISAFGTENQRSDFDWDRAYGKGMQQIMAGNTMHLDSQPGKRTNQIRDSSSPPINALPAEVLEIIFSLLVDELSFEDSEIRQTLPGFAKGRTERLGTSSHGQVTTGKWGPRTHLPSLGLRNAFQRTRAVLGRWLGEETAPRTITTPQDPPNYDLRWRGVALASPALWRTFAIGRDPVERLWMPVFLERAAGIPLDLAVEGEGLCGGALDLLRSRSARLRGLRLTVVLFDNDVRLTKMLLLDHAEYLERLVIFGIPSFRTDMFELDPPEFTRLKSLEICGSFLPACVANFPSLRSLKITYVLGREEETGILDILRQCSSIEELQVVVFSFDVPDSNPPSPVCLPRLKTLKLTSILVGTGIGQFCEYLSLSPGCGITLMQLPDKDDLLVPIIPLFRTLLHPLRLNHTPRVVLRFDRGEIFVTFSERSNGSCSDVTILAKSASPFRPLPTFSASSMREFAELLRTIQDLTTLVVSNLSAAEGFTTEVCAAALAALPGIATLLIDSDPRSPGALLGHAAVQPFSLALQGVLDGGDIALPVCPLLSAIAISYATVDHELVRELRDMLDVRARLGCKLQVMYLRRTILVDGVDRAHIESMLKEHVGALNVQVEVSLIRRACRG</sequence>
<dbReference type="InterPro" id="IPR005123">
    <property type="entry name" value="Oxoglu/Fe-dep_dioxygenase_dom"/>
</dbReference>
<dbReference type="InterPro" id="IPR032675">
    <property type="entry name" value="LRR_dom_sf"/>
</dbReference>
<dbReference type="AlphaFoldDB" id="A0A371CPM5"/>
<dbReference type="Gene3D" id="3.80.10.10">
    <property type="entry name" value="Ribonuclease Inhibitor"/>
    <property type="match status" value="1"/>
</dbReference>
<evidence type="ECO:0000256" key="1">
    <source>
        <dbReference type="SAM" id="MobiDB-lite"/>
    </source>
</evidence>
<evidence type="ECO:0000313" key="3">
    <source>
        <dbReference type="EMBL" id="RDX42249.1"/>
    </source>
</evidence>
<dbReference type="InterPro" id="IPR037151">
    <property type="entry name" value="AlkB-like_sf"/>
</dbReference>
<accession>A0A371CPM5</accession>
<dbReference type="Gene3D" id="2.60.120.590">
    <property type="entry name" value="Alpha-ketoglutarate-dependent dioxygenase AlkB-like"/>
    <property type="match status" value="1"/>
</dbReference>
<name>A0A371CPM5_9APHY</name>
<dbReference type="Pfam" id="PF13532">
    <property type="entry name" value="2OG-FeII_Oxy_2"/>
    <property type="match status" value="1"/>
</dbReference>
<dbReference type="PROSITE" id="PS51471">
    <property type="entry name" value="FE2OG_OXY"/>
    <property type="match status" value="1"/>
</dbReference>
<feature type="region of interest" description="Disordered" evidence="1">
    <location>
        <begin position="168"/>
        <end position="215"/>
    </location>
</feature>
<feature type="compositionally biased region" description="Low complexity" evidence="1">
    <location>
        <begin position="182"/>
        <end position="193"/>
    </location>
</feature>
<evidence type="ECO:0000259" key="2">
    <source>
        <dbReference type="PROSITE" id="PS51471"/>
    </source>
</evidence>
<dbReference type="SUPFAM" id="SSF52047">
    <property type="entry name" value="RNI-like"/>
    <property type="match status" value="1"/>
</dbReference>
<feature type="domain" description="Fe2OG dioxygenase" evidence="2">
    <location>
        <begin position="108"/>
        <end position="263"/>
    </location>
</feature>
<dbReference type="InterPro" id="IPR027450">
    <property type="entry name" value="AlkB-like"/>
</dbReference>
<keyword evidence="4" id="KW-1185">Reference proteome</keyword>
<organism evidence="3 4">
    <name type="scientific">Lentinus brumalis</name>
    <dbReference type="NCBI Taxonomy" id="2498619"/>
    <lineage>
        <taxon>Eukaryota</taxon>
        <taxon>Fungi</taxon>
        <taxon>Dikarya</taxon>
        <taxon>Basidiomycota</taxon>
        <taxon>Agaricomycotina</taxon>
        <taxon>Agaricomycetes</taxon>
        <taxon>Polyporales</taxon>
        <taxon>Polyporaceae</taxon>
        <taxon>Lentinus</taxon>
    </lineage>
</organism>
<evidence type="ECO:0000313" key="4">
    <source>
        <dbReference type="Proteomes" id="UP000256964"/>
    </source>
</evidence>
<dbReference type="PANTHER" id="PTHR31212">
    <property type="entry name" value="ALPHA-KETOGLUTARATE-DEPENDENT DIOXYGENASE ALKB HOMOLOG 3"/>
    <property type="match status" value="1"/>
</dbReference>
<protein>
    <recommendedName>
        <fullName evidence="2">Fe2OG dioxygenase domain-containing protein</fullName>
    </recommendedName>
</protein>
<dbReference type="GO" id="GO:0051213">
    <property type="term" value="F:dioxygenase activity"/>
    <property type="evidence" value="ECO:0007669"/>
    <property type="project" value="InterPro"/>
</dbReference>